<feature type="domain" description="Integrase catalytic" evidence="9">
    <location>
        <begin position="654"/>
        <end position="806"/>
    </location>
</feature>
<keyword evidence="4 10" id="KW-0255">Endonuclease</keyword>
<evidence type="ECO:0000256" key="1">
    <source>
        <dbReference type="ARBA" id="ARBA00022679"/>
    </source>
</evidence>
<keyword evidence="7" id="KW-0863">Zinc-finger</keyword>
<evidence type="ECO:0000259" key="9">
    <source>
        <dbReference type="PROSITE" id="PS50994"/>
    </source>
</evidence>
<dbReference type="FunFam" id="3.10.20.370:FF:000001">
    <property type="entry name" value="Retrovirus-related Pol polyprotein from transposon 17.6-like protein"/>
    <property type="match status" value="1"/>
</dbReference>
<dbReference type="GO" id="GO:0004519">
    <property type="term" value="F:endonuclease activity"/>
    <property type="evidence" value="ECO:0007669"/>
    <property type="project" value="UniProtKB-KW"/>
</dbReference>
<keyword evidence="7" id="KW-0479">Metal-binding</keyword>
<dbReference type="InterPro" id="IPR036397">
    <property type="entry name" value="RNaseH_sf"/>
</dbReference>
<reference evidence="10" key="1">
    <citation type="journal article" date="2024" name="BMC Genomics">
        <title>Functional annotation of a divergent genome using sequence and structure-based similarity.</title>
        <authorList>
            <person name="Svedberg D."/>
            <person name="Winiger R.R."/>
            <person name="Berg A."/>
            <person name="Sharma H."/>
            <person name="Tellgren-Roth C."/>
            <person name="Debrunner-Vossbrinck B.A."/>
            <person name="Vossbrinck C.R."/>
            <person name="Barandun J."/>
        </authorList>
    </citation>
    <scope>NUCLEOTIDE SEQUENCE</scope>
    <source>
        <strain evidence="10">Illinois isolate</strain>
    </source>
</reference>
<dbReference type="PROSITE" id="PS50994">
    <property type="entry name" value="INTEGRASE"/>
    <property type="match status" value="1"/>
</dbReference>
<dbReference type="GO" id="GO:0005634">
    <property type="term" value="C:nucleus"/>
    <property type="evidence" value="ECO:0007669"/>
    <property type="project" value="UniProtKB-ARBA"/>
</dbReference>
<dbReference type="KEGG" id="vnx:VNE69_10038"/>
<keyword evidence="7" id="KW-0862">Zinc</keyword>
<dbReference type="GO" id="GO:0016787">
    <property type="term" value="F:hydrolase activity"/>
    <property type="evidence" value="ECO:0007669"/>
    <property type="project" value="UniProtKB-KW"/>
</dbReference>
<keyword evidence="6" id="KW-0695">RNA-directed DNA polymerase</keyword>
<dbReference type="InterPro" id="IPR001878">
    <property type="entry name" value="Znf_CCHC"/>
</dbReference>
<evidence type="ECO:0000256" key="2">
    <source>
        <dbReference type="ARBA" id="ARBA00022695"/>
    </source>
</evidence>
<dbReference type="Gene3D" id="3.30.70.270">
    <property type="match status" value="2"/>
</dbReference>
<dbReference type="Pfam" id="PF00665">
    <property type="entry name" value="rve"/>
    <property type="match status" value="1"/>
</dbReference>
<evidence type="ECO:0000256" key="3">
    <source>
        <dbReference type="ARBA" id="ARBA00022722"/>
    </source>
</evidence>
<dbReference type="Proteomes" id="UP001334084">
    <property type="component" value="Chromosome 10"/>
</dbReference>
<dbReference type="InterPro" id="IPR043128">
    <property type="entry name" value="Rev_trsase/Diguanyl_cyclase"/>
</dbReference>
<dbReference type="Gene3D" id="1.10.340.70">
    <property type="match status" value="1"/>
</dbReference>
<keyword evidence="11" id="KW-1185">Reference proteome</keyword>
<protein>
    <submittedName>
        <fullName evidence="10">Endonuclease</fullName>
    </submittedName>
</protein>
<dbReference type="RefSeq" id="XP_065330831.1">
    <property type="nucleotide sequence ID" value="XM_065474759.1"/>
</dbReference>
<dbReference type="PANTHER" id="PTHR37984">
    <property type="entry name" value="PROTEIN CBG26694"/>
    <property type="match status" value="1"/>
</dbReference>
<dbReference type="GO" id="GO:0003676">
    <property type="term" value="F:nucleic acid binding"/>
    <property type="evidence" value="ECO:0007669"/>
    <property type="project" value="InterPro"/>
</dbReference>
<dbReference type="InterPro" id="IPR001584">
    <property type="entry name" value="Integrase_cat-core"/>
</dbReference>
<dbReference type="GO" id="GO:0008270">
    <property type="term" value="F:zinc ion binding"/>
    <property type="evidence" value="ECO:0007669"/>
    <property type="project" value="UniProtKB-KW"/>
</dbReference>
<dbReference type="Pfam" id="PF17921">
    <property type="entry name" value="Integrase_H2C2"/>
    <property type="match status" value="1"/>
</dbReference>
<evidence type="ECO:0000256" key="6">
    <source>
        <dbReference type="ARBA" id="ARBA00022918"/>
    </source>
</evidence>
<organism evidence="10 11">
    <name type="scientific">Vairimorpha necatrix</name>
    <dbReference type="NCBI Taxonomy" id="6039"/>
    <lineage>
        <taxon>Eukaryota</taxon>
        <taxon>Fungi</taxon>
        <taxon>Fungi incertae sedis</taxon>
        <taxon>Microsporidia</taxon>
        <taxon>Nosematidae</taxon>
        <taxon>Vairimorpha</taxon>
    </lineage>
</organism>
<dbReference type="AlphaFoldDB" id="A0AAX4JFW1"/>
<evidence type="ECO:0000256" key="7">
    <source>
        <dbReference type="PROSITE-ProRule" id="PRU00047"/>
    </source>
</evidence>
<evidence type="ECO:0000313" key="11">
    <source>
        <dbReference type="Proteomes" id="UP001334084"/>
    </source>
</evidence>
<evidence type="ECO:0000256" key="5">
    <source>
        <dbReference type="ARBA" id="ARBA00022801"/>
    </source>
</evidence>
<proteinExistence type="predicted"/>
<feature type="domain" description="CCHC-type" evidence="8">
    <location>
        <begin position="29"/>
        <end position="44"/>
    </location>
</feature>
<dbReference type="GO" id="GO:0015074">
    <property type="term" value="P:DNA integration"/>
    <property type="evidence" value="ECO:0007669"/>
    <property type="project" value="InterPro"/>
</dbReference>
<sequence>MTLMITETVKKAMEAESAERTGFKRKLFRCYECGRIGHISRNCKYNRFNKGDSKYLVFKRSAMDHEECLSEDNYKKCKKEQREKRSREIIGERVEYMELDGLRRKYHEVFSDEEEEIKYCKLDKCRIKTEEGKVVKKKGQMVEQALIADTVEHIKSLERRKIIRRSVSEWRNPVRALRKPNGKIRLVSNLMALNDIVDKDPYELARIGDVTRGTQGSRFFTVIHIKDSFYHIGICEEDKHKTAFEFNGRVYEWNSMVIGTMNTIFDDLLGGGAEVYMDDVVIHAKTKRKHDELLKEVLKRFKKNNMKINISKIQFCKKEVKLLGVTLNGEDSQACEIKKNEALEYPAPANVSELRRFLGLTGWFRSFIKDYAKLTYHLTNALKGNGNNFEWAEEMQKEFESLKECLRNLKSLKIADYSKEFLQRKDASNVGMGAVLLQRNGLNEWVPVQWASKKFTPTESRYAITEKEMYAVFWGIKKFEYELRGRKFKIETDHKALSEIRNKANFNNDRINRWIEKIQDFDFTIECRKPEIMVVADSIGRIYTEEDSKKKQMEERAIKQQIGKWKKHVIVENGLNYRKFDNNKMADIPEEKDRPKLIEKYHELKGHRSMISVYYEMKSKYYWPGMKKDIEAELSKCEVCQINNRKKSGGCVFVATSRYLEKVAFDLIEYREEKKYIVVAIDYFTRRVWDRVIDAKTGEKIVEWVKEMCVQGKKPEEIITDNGKEFVNEGFRQLCKDLSIEHRKVSIEAHRSNGRVERVIGTLRKSIAKIEGKTFEERVMKSIEIYNLSYHSGIKYTPVEAVQGTTGKIMIENGPEGTYAKRFVARKREKFYRNQIVRVAKKENLGGQTKYMKGRFVDLGMILEVCPSDSYIVRLENGRIIKKRHYDLKGIERWE</sequence>
<dbReference type="Pfam" id="PF17917">
    <property type="entry name" value="RT_RNaseH"/>
    <property type="match status" value="1"/>
</dbReference>
<gene>
    <name evidence="10" type="ORF">VNE69_10038</name>
</gene>
<dbReference type="InterPro" id="IPR012337">
    <property type="entry name" value="RNaseH-like_sf"/>
</dbReference>
<dbReference type="SUPFAM" id="SSF57756">
    <property type="entry name" value="Retrovirus zinc finger-like domains"/>
    <property type="match status" value="1"/>
</dbReference>
<dbReference type="SMART" id="SM00343">
    <property type="entry name" value="ZnF_C2HC"/>
    <property type="match status" value="1"/>
</dbReference>
<keyword evidence="2" id="KW-0548">Nucleotidyltransferase</keyword>
<dbReference type="GeneID" id="90542520"/>
<dbReference type="PANTHER" id="PTHR37984:SF5">
    <property type="entry name" value="PROTEIN NYNRIN-LIKE"/>
    <property type="match status" value="1"/>
</dbReference>
<dbReference type="InterPro" id="IPR043502">
    <property type="entry name" value="DNA/RNA_pol_sf"/>
</dbReference>
<dbReference type="EMBL" id="CP142735">
    <property type="protein sequence ID" value="WUR04686.1"/>
    <property type="molecule type" value="Genomic_DNA"/>
</dbReference>
<dbReference type="CDD" id="cd09274">
    <property type="entry name" value="RNase_HI_RT_Ty3"/>
    <property type="match status" value="1"/>
</dbReference>
<dbReference type="PROSITE" id="PS50158">
    <property type="entry name" value="ZF_CCHC"/>
    <property type="match status" value="1"/>
</dbReference>
<keyword evidence="1" id="KW-0808">Transferase</keyword>
<dbReference type="Gene3D" id="3.10.10.10">
    <property type="entry name" value="HIV Type 1 Reverse Transcriptase, subunit A, domain 1"/>
    <property type="match status" value="1"/>
</dbReference>
<dbReference type="SUPFAM" id="SSF53098">
    <property type="entry name" value="Ribonuclease H-like"/>
    <property type="match status" value="1"/>
</dbReference>
<dbReference type="InterPro" id="IPR041373">
    <property type="entry name" value="RT_RNaseH"/>
</dbReference>
<dbReference type="InterPro" id="IPR000477">
    <property type="entry name" value="RT_dom"/>
</dbReference>
<dbReference type="Pfam" id="PF00078">
    <property type="entry name" value="RVT_1"/>
    <property type="match status" value="1"/>
</dbReference>
<accession>A0AAX4JFW1</accession>
<dbReference type="InterPro" id="IPR041588">
    <property type="entry name" value="Integrase_H2C2"/>
</dbReference>
<dbReference type="CDD" id="cd01647">
    <property type="entry name" value="RT_LTR"/>
    <property type="match status" value="1"/>
</dbReference>
<evidence type="ECO:0000313" key="10">
    <source>
        <dbReference type="EMBL" id="WUR04686.1"/>
    </source>
</evidence>
<evidence type="ECO:0000256" key="4">
    <source>
        <dbReference type="ARBA" id="ARBA00022759"/>
    </source>
</evidence>
<dbReference type="SUPFAM" id="SSF56672">
    <property type="entry name" value="DNA/RNA polymerases"/>
    <property type="match status" value="1"/>
</dbReference>
<name>A0AAX4JFW1_9MICR</name>
<keyword evidence="5" id="KW-0378">Hydrolase</keyword>
<dbReference type="Gene3D" id="3.10.20.370">
    <property type="match status" value="1"/>
</dbReference>
<keyword evidence="3" id="KW-0540">Nuclease</keyword>
<dbReference type="InterPro" id="IPR036875">
    <property type="entry name" value="Znf_CCHC_sf"/>
</dbReference>
<dbReference type="GO" id="GO:0003964">
    <property type="term" value="F:RNA-directed DNA polymerase activity"/>
    <property type="evidence" value="ECO:0007669"/>
    <property type="project" value="UniProtKB-KW"/>
</dbReference>
<dbReference type="Gene3D" id="3.30.420.10">
    <property type="entry name" value="Ribonuclease H-like superfamily/Ribonuclease H"/>
    <property type="match status" value="1"/>
</dbReference>
<dbReference type="InterPro" id="IPR050951">
    <property type="entry name" value="Retrovirus_Pol_polyprotein"/>
</dbReference>
<dbReference type="Pfam" id="PF00098">
    <property type="entry name" value="zf-CCHC"/>
    <property type="match status" value="1"/>
</dbReference>
<dbReference type="FunFam" id="3.30.70.270:FF:000020">
    <property type="entry name" value="Transposon Tf2-6 polyprotein-like Protein"/>
    <property type="match status" value="1"/>
</dbReference>
<evidence type="ECO:0000259" key="8">
    <source>
        <dbReference type="PROSITE" id="PS50158"/>
    </source>
</evidence>